<reference evidence="1" key="1">
    <citation type="journal article" date="2014" name="Front. Microbiol.">
        <title>High frequency of phylogenetically diverse reductive dehalogenase-homologous genes in deep subseafloor sedimentary metagenomes.</title>
        <authorList>
            <person name="Kawai M."/>
            <person name="Futagami T."/>
            <person name="Toyoda A."/>
            <person name="Takaki Y."/>
            <person name="Nishi S."/>
            <person name="Hori S."/>
            <person name="Arai W."/>
            <person name="Tsubouchi T."/>
            <person name="Morono Y."/>
            <person name="Uchiyama I."/>
            <person name="Ito T."/>
            <person name="Fujiyama A."/>
            <person name="Inagaki F."/>
            <person name="Takami H."/>
        </authorList>
    </citation>
    <scope>NUCLEOTIDE SEQUENCE</scope>
    <source>
        <strain evidence="1">Expedition CK06-06</strain>
    </source>
</reference>
<gene>
    <name evidence="1" type="ORF">S03H2_51459</name>
</gene>
<proteinExistence type="predicted"/>
<dbReference type="AlphaFoldDB" id="X1IW72"/>
<evidence type="ECO:0000313" key="1">
    <source>
        <dbReference type="EMBL" id="GAH73475.1"/>
    </source>
</evidence>
<protein>
    <submittedName>
        <fullName evidence="1">Uncharacterized protein</fullName>
    </submittedName>
</protein>
<feature type="non-terminal residue" evidence="1">
    <location>
        <position position="1"/>
    </location>
</feature>
<name>X1IW72_9ZZZZ</name>
<sequence>WRKNPEMEKTIMRGNKKLCKILFQIVIII</sequence>
<accession>X1IW72</accession>
<organism evidence="1">
    <name type="scientific">marine sediment metagenome</name>
    <dbReference type="NCBI Taxonomy" id="412755"/>
    <lineage>
        <taxon>unclassified sequences</taxon>
        <taxon>metagenomes</taxon>
        <taxon>ecological metagenomes</taxon>
    </lineage>
</organism>
<comment type="caution">
    <text evidence="1">The sequence shown here is derived from an EMBL/GenBank/DDBJ whole genome shotgun (WGS) entry which is preliminary data.</text>
</comment>
<dbReference type="EMBL" id="BARU01032647">
    <property type="protein sequence ID" value="GAH73475.1"/>
    <property type="molecule type" value="Genomic_DNA"/>
</dbReference>